<dbReference type="OrthoDB" id="14911at2759"/>
<dbReference type="GO" id="GO:0035091">
    <property type="term" value="F:phosphatidylinositol binding"/>
    <property type="evidence" value="ECO:0007669"/>
    <property type="project" value="InterPro"/>
</dbReference>
<dbReference type="CDD" id="cd06895">
    <property type="entry name" value="PX_PLD"/>
    <property type="match status" value="1"/>
</dbReference>
<accession>A0A443RL51</accession>
<comment type="caution">
    <text evidence="14">The sequence shown here is derived from an EMBL/GenBank/DDBJ whole genome shotgun (WGS) entry which is preliminary data.</text>
</comment>
<feature type="region of interest" description="Disordered" evidence="10">
    <location>
        <begin position="551"/>
        <end position="570"/>
    </location>
</feature>
<keyword evidence="7" id="KW-0449">Lipoprotein</keyword>
<dbReference type="GO" id="GO:0035556">
    <property type="term" value="P:intracellular signal transduction"/>
    <property type="evidence" value="ECO:0007669"/>
    <property type="project" value="InterPro"/>
</dbReference>
<dbReference type="PROSITE" id="PS50003">
    <property type="entry name" value="PH_DOMAIN"/>
    <property type="match status" value="1"/>
</dbReference>
<comment type="similarity">
    <text evidence="2 9">Belongs to the phospholipase D family.</text>
</comment>
<dbReference type="SUPFAM" id="SSF50729">
    <property type="entry name" value="PH domain-like"/>
    <property type="match status" value="1"/>
</dbReference>
<dbReference type="FunFam" id="3.30.870.10:FF:000011">
    <property type="entry name" value="Phospholipase"/>
    <property type="match status" value="1"/>
</dbReference>
<evidence type="ECO:0000256" key="7">
    <source>
        <dbReference type="ARBA" id="ARBA00023288"/>
    </source>
</evidence>
<dbReference type="SMART" id="SM00312">
    <property type="entry name" value="PX"/>
    <property type="match status" value="1"/>
</dbReference>
<dbReference type="PROSITE" id="PS50195">
    <property type="entry name" value="PX"/>
    <property type="match status" value="1"/>
</dbReference>
<dbReference type="Pfam" id="PF13091">
    <property type="entry name" value="PLDc_2"/>
    <property type="match status" value="1"/>
</dbReference>
<comment type="catalytic activity">
    <reaction evidence="1 9">
        <text>a 1,2-diacyl-sn-glycero-3-phosphocholine + H2O = a 1,2-diacyl-sn-glycero-3-phosphate + choline + H(+)</text>
        <dbReference type="Rhea" id="RHEA:14445"/>
        <dbReference type="ChEBI" id="CHEBI:15354"/>
        <dbReference type="ChEBI" id="CHEBI:15377"/>
        <dbReference type="ChEBI" id="CHEBI:15378"/>
        <dbReference type="ChEBI" id="CHEBI:57643"/>
        <dbReference type="ChEBI" id="CHEBI:58608"/>
        <dbReference type="EC" id="3.1.4.4"/>
    </reaction>
</comment>
<evidence type="ECO:0000256" key="1">
    <source>
        <dbReference type="ARBA" id="ARBA00000798"/>
    </source>
</evidence>
<dbReference type="SMART" id="SM00155">
    <property type="entry name" value="PLDc"/>
    <property type="match status" value="2"/>
</dbReference>
<dbReference type="GO" id="GO:0009395">
    <property type="term" value="P:phospholipid catabolic process"/>
    <property type="evidence" value="ECO:0007669"/>
    <property type="project" value="TreeGrafter"/>
</dbReference>
<feature type="domain" description="PH" evidence="11">
    <location>
        <begin position="232"/>
        <end position="318"/>
    </location>
</feature>
<evidence type="ECO:0000259" key="11">
    <source>
        <dbReference type="PROSITE" id="PS50003"/>
    </source>
</evidence>
<dbReference type="InterPro" id="IPR036871">
    <property type="entry name" value="PX_dom_sf"/>
</dbReference>
<dbReference type="Proteomes" id="UP000285301">
    <property type="component" value="Unassembled WGS sequence"/>
</dbReference>
<sequence length="1060" mass="122743">MAVNNNAAFELDEHSSDNASDFDNLFPPDYSEIEDEEGVYPEPTFLARIPYTSVYEPPVSITESKPFLPGCPLHIRIIDVIHTPEHHYLNPYLYVIEIRHADFLWIVKRRYSHFLTLHQQLRLYRTSLDVPLPLKRHQERRRSITKSNRHPLPRFPRKPDALIAVEDIKKRAEQLEKYLQHTLSIDMYRNHHSVFSFLEICHLSFVDELGHKGKEGLVRKRAGGHRRGNICNRLKNSILSLIGHWKKRWLIAKDSCLIYVRPKDGKIKAVLLMDEEFKVSTYSDTYIRISNLSRDLVLQCWTSRKAQEWTEYLNEIAQTLGKDFTESHRFSSFAPIRKQTPVHWFVDGQSYCEAVSEALEKAEQEVFIADWWFTPEIYMKRPVIHGDMWRLDKILQRIASRGVKVFVLLYKEVELALGINSLYSKRQLMKLHPNIRVLRHPNSVGGVLLWSHHEKIVVIDQSYAFVGGIDLCYGRWDNYDHRLTDLGGIKHTKSEATNVDSVGAATLDASSENALTLDFDESSPNYQTQRASTDSKKDLFKRAALKVIDKTKTSHEHKENDATNRPKNPPKLLQVVNRLNAFRLVPKRRDSFDESDRMEKEKEEHWRQSFIDAGFEGGAKLWFGKDYANFILKDFVQLNQLYQDLVDRHTTPRMPWHDIAVMVQGAAARDVARHFIQRWNQTKHEKAKYYDKYNWLLPKSYKTLERIRNFKFLSKGYNVDCQVVRSISSWSAGTKVTECSIHNAYLDVIHNAKHYIYIENQFFVTQSSGKMAAKDSPVMNEIGEALFRRIVRAFRNDETFRVYVLIPLLPAFEGELGTSSGTALQAVTHWNMNSISRGSDSLLQRLQREVGDPMKYISFYGLRNYDELNGKLVTELIYVHSKLIIADDKITIIGSSNINDRSMVGYRDSEIALVIQDIETTEGLMNGQPYRSGRFSGSLRRFLFREHLGVLDSDSSKVDVRDPVCDKFYKDTWIATAAKNSSIYEKVFGVVPSDDVHTFAQLRERQKKQWLSTSNFDEAQKLSKSVQGHIVLLPLLFLKDEDLQPAPGTKEALMPSSLWT</sequence>
<dbReference type="InterPro" id="IPR025202">
    <property type="entry name" value="PLD-like_dom"/>
</dbReference>
<dbReference type="InterPro" id="IPR001683">
    <property type="entry name" value="PX_dom"/>
</dbReference>
<dbReference type="SUPFAM" id="SSF64268">
    <property type="entry name" value="PX domain"/>
    <property type="match status" value="1"/>
</dbReference>
<gene>
    <name evidence="14" type="ORF">B4U79_14724</name>
</gene>
<proteinExistence type="inferred from homology"/>
<keyword evidence="3" id="KW-0677">Repeat</keyword>
<dbReference type="CDD" id="cd01254">
    <property type="entry name" value="PH_PLD"/>
    <property type="match status" value="1"/>
</dbReference>
<feature type="domain" description="PLD phosphodiesterase" evidence="12">
    <location>
        <begin position="448"/>
        <end position="475"/>
    </location>
</feature>
<dbReference type="GO" id="GO:0012505">
    <property type="term" value="C:endomembrane system"/>
    <property type="evidence" value="ECO:0007669"/>
    <property type="project" value="UniProtKB-SubCell"/>
</dbReference>
<dbReference type="AlphaFoldDB" id="A0A443RL51"/>
<keyword evidence="6" id="KW-0443">Lipid metabolism</keyword>
<feature type="domain" description="PLD phosphodiesterase" evidence="12">
    <location>
        <begin position="875"/>
        <end position="902"/>
    </location>
</feature>
<keyword evidence="15" id="KW-1185">Reference proteome</keyword>
<dbReference type="EMBL" id="NCKU01000330">
    <property type="protein sequence ID" value="RWS15968.1"/>
    <property type="molecule type" value="Genomic_DNA"/>
</dbReference>
<organism evidence="14 15">
    <name type="scientific">Dinothrombium tinctorium</name>
    <dbReference type="NCBI Taxonomy" id="1965070"/>
    <lineage>
        <taxon>Eukaryota</taxon>
        <taxon>Metazoa</taxon>
        <taxon>Ecdysozoa</taxon>
        <taxon>Arthropoda</taxon>
        <taxon>Chelicerata</taxon>
        <taxon>Arachnida</taxon>
        <taxon>Acari</taxon>
        <taxon>Acariformes</taxon>
        <taxon>Trombidiformes</taxon>
        <taxon>Prostigmata</taxon>
        <taxon>Anystina</taxon>
        <taxon>Parasitengona</taxon>
        <taxon>Trombidioidea</taxon>
        <taxon>Trombidiidae</taxon>
        <taxon>Dinothrombium</taxon>
    </lineage>
</organism>
<evidence type="ECO:0000313" key="15">
    <source>
        <dbReference type="Proteomes" id="UP000285301"/>
    </source>
</evidence>
<dbReference type="STRING" id="1965070.A0A443RL51"/>
<dbReference type="SMART" id="SM00233">
    <property type="entry name" value="PH"/>
    <property type="match status" value="1"/>
</dbReference>
<dbReference type="PANTHER" id="PTHR18896:SF76">
    <property type="entry name" value="PHOSPHOLIPASE"/>
    <property type="match status" value="1"/>
</dbReference>
<evidence type="ECO:0000256" key="6">
    <source>
        <dbReference type="ARBA" id="ARBA00023098"/>
    </source>
</evidence>
<evidence type="ECO:0000313" key="14">
    <source>
        <dbReference type="EMBL" id="RWS15968.1"/>
    </source>
</evidence>
<dbReference type="InterPro" id="IPR001736">
    <property type="entry name" value="PLipase_D/transphosphatidylase"/>
</dbReference>
<dbReference type="InterPro" id="IPR011993">
    <property type="entry name" value="PH-like_dom_sf"/>
</dbReference>
<dbReference type="InterPro" id="IPR015679">
    <property type="entry name" value="PLipase_D_fam"/>
</dbReference>
<protein>
    <recommendedName>
        <fullName evidence="9">Phospholipase</fullName>
        <ecNumber evidence="9">3.1.4.4</ecNumber>
    </recommendedName>
</protein>
<evidence type="ECO:0000256" key="9">
    <source>
        <dbReference type="PIRNR" id="PIRNR009376"/>
    </source>
</evidence>
<comment type="subcellular location">
    <subcellularLocation>
        <location evidence="8">Endomembrane system</location>
        <topology evidence="8">Lipid-anchor</topology>
    </subcellularLocation>
</comment>
<dbReference type="GO" id="GO:0004630">
    <property type="term" value="F:phospholipase D activity"/>
    <property type="evidence" value="ECO:0007669"/>
    <property type="project" value="UniProtKB-UniRule"/>
</dbReference>
<dbReference type="SUPFAM" id="SSF56024">
    <property type="entry name" value="Phospholipase D/nuclease"/>
    <property type="match status" value="2"/>
</dbReference>
<dbReference type="CDD" id="cd09141">
    <property type="entry name" value="PLDc_vPLD1_2_yPLD_like_2"/>
    <property type="match status" value="1"/>
</dbReference>
<dbReference type="CDD" id="cd09138">
    <property type="entry name" value="PLDc_vPLD1_2_yPLD_like_1"/>
    <property type="match status" value="1"/>
</dbReference>
<evidence type="ECO:0000256" key="4">
    <source>
        <dbReference type="ARBA" id="ARBA00022801"/>
    </source>
</evidence>
<keyword evidence="4 9" id="KW-0378">Hydrolase</keyword>
<feature type="compositionally biased region" description="Basic and acidic residues" evidence="10">
    <location>
        <begin position="551"/>
        <end position="564"/>
    </location>
</feature>
<reference evidence="14 15" key="1">
    <citation type="journal article" date="2018" name="Gigascience">
        <title>Genomes of trombidid mites reveal novel predicted allergens and laterally-transferred genes associated with secondary metabolism.</title>
        <authorList>
            <person name="Dong X."/>
            <person name="Chaisiri K."/>
            <person name="Xia D."/>
            <person name="Armstrong S.D."/>
            <person name="Fang Y."/>
            <person name="Donnelly M.J."/>
            <person name="Kadowaki T."/>
            <person name="McGarry J.W."/>
            <person name="Darby A.C."/>
            <person name="Makepeace B.L."/>
        </authorList>
    </citation>
    <scope>NUCLEOTIDE SEQUENCE [LARGE SCALE GENOMIC DNA]</scope>
    <source>
        <strain evidence="14">UoL-WK</strain>
    </source>
</reference>
<dbReference type="InterPro" id="IPR001849">
    <property type="entry name" value="PH_domain"/>
</dbReference>
<evidence type="ECO:0000256" key="5">
    <source>
        <dbReference type="ARBA" id="ARBA00022963"/>
    </source>
</evidence>
<dbReference type="Gene3D" id="3.30.870.10">
    <property type="entry name" value="Endonuclease Chain A"/>
    <property type="match status" value="3"/>
</dbReference>
<evidence type="ECO:0000259" key="12">
    <source>
        <dbReference type="PROSITE" id="PS50035"/>
    </source>
</evidence>
<evidence type="ECO:0000259" key="13">
    <source>
        <dbReference type="PROSITE" id="PS50195"/>
    </source>
</evidence>
<dbReference type="Pfam" id="PF00614">
    <property type="entry name" value="PLDc"/>
    <property type="match status" value="1"/>
</dbReference>
<dbReference type="EC" id="3.1.4.4" evidence="9"/>
<feature type="domain" description="PX" evidence="13">
    <location>
        <begin position="72"/>
        <end position="205"/>
    </location>
</feature>
<keyword evidence="5 9" id="KW-0442">Lipid degradation</keyword>
<dbReference type="PANTHER" id="PTHR18896">
    <property type="entry name" value="PHOSPHOLIPASE D"/>
    <property type="match status" value="1"/>
</dbReference>
<evidence type="ECO:0000256" key="2">
    <source>
        <dbReference type="ARBA" id="ARBA00008664"/>
    </source>
</evidence>
<feature type="region of interest" description="Disordered" evidence="10">
    <location>
        <begin position="1"/>
        <end position="23"/>
    </location>
</feature>
<evidence type="ECO:0000256" key="3">
    <source>
        <dbReference type="ARBA" id="ARBA00022737"/>
    </source>
</evidence>
<dbReference type="Gene3D" id="3.30.1520.10">
    <property type="entry name" value="Phox-like domain"/>
    <property type="match status" value="1"/>
</dbReference>
<name>A0A443RL51_9ACAR</name>
<dbReference type="InterPro" id="IPR016555">
    <property type="entry name" value="PLipase_D_euk"/>
</dbReference>
<dbReference type="GO" id="GO:0060627">
    <property type="term" value="P:regulation of vesicle-mediated transport"/>
    <property type="evidence" value="ECO:0007669"/>
    <property type="project" value="TreeGrafter"/>
</dbReference>
<evidence type="ECO:0000256" key="10">
    <source>
        <dbReference type="SAM" id="MobiDB-lite"/>
    </source>
</evidence>
<dbReference type="PROSITE" id="PS50035">
    <property type="entry name" value="PLD"/>
    <property type="match status" value="2"/>
</dbReference>
<dbReference type="GO" id="GO:0006654">
    <property type="term" value="P:phosphatidic acid biosynthetic process"/>
    <property type="evidence" value="ECO:0007669"/>
    <property type="project" value="InterPro"/>
</dbReference>
<dbReference type="Gene3D" id="2.30.29.30">
    <property type="entry name" value="Pleckstrin-homology domain (PH domain)/Phosphotyrosine-binding domain (PTB)"/>
    <property type="match status" value="1"/>
</dbReference>
<dbReference type="Pfam" id="PF00787">
    <property type="entry name" value="PX"/>
    <property type="match status" value="1"/>
</dbReference>
<dbReference type="PIRSF" id="PIRSF009376">
    <property type="entry name" value="Phospholipase_D_euk"/>
    <property type="match status" value="1"/>
</dbReference>
<evidence type="ECO:0000256" key="8">
    <source>
        <dbReference type="ARBA" id="ARBA00037868"/>
    </source>
</evidence>